<keyword evidence="2" id="KW-0812">Transmembrane</keyword>
<evidence type="ECO:0000256" key="1">
    <source>
        <dbReference type="SAM" id="MobiDB-lite"/>
    </source>
</evidence>
<dbReference type="Proteomes" id="UP001249851">
    <property type="component" value="Unassembled WGS sequence"/>
</dbReference>
<keyword evidence="2" id="KW-0472">Membrane</keyword>
<gene>
    <name evidence="3" type="ORF">P5673_012900</name>
</gene>
<dbReference type="EMBL" id="JARQWQ010000024">
    <property type="protein sequence ID" value="KAK2563892.1"/>
    <property type="molecule type" value="Genomic_DNA"/>
</dbReference>
<feature type="transmembrane region" description="Helical" evidence="2">
    <location>
        <begin position="46"/>
        <end position="64"/>
    </location>
</feature>
<accession>A0AAD9QMC5</accession>
<sequence>MNEFQNKVTPNEKKKKGKRNGLNKASLKPTMTSSHVTVEIYNSDNVIIILMFLAAQFLFGLFPIPNSQEIDITFRFRNRIGPKVNFLEVFFTTPDLSVFIFHSTANFQPRKFLSRIAPDRNIFKYRYQEDMLDRRLSCRYGLDFDLTQNKEKCFSRGGATNYSRQFP</sequence>
<reference evidence="3" key="2">
    <citation type="journal article" date="2023" name="Science">
        <title>Genomic signatures of disease resistance in endangered staghorn corals.</title>
        <authorList>
            <person name="Vollmer S.V."/>
            <person name="Selwyn J.D."/>
            <person name="Despard B.A."/>
            <person name="Roesel C.L."/>
        </authorList>
    </citation>
    <scope>NUCLEOTIDE SEQUENCE</scope>
    <source>
        <strain evidence="3">K2</strain>
    </source>
</reference>
<keyword evidence="4" id="KW-1185">Reference proteome</keyword>
<evidence type="ECO:0000313" key="4">
    <source>
        <dbReference type="Proteomes" id="UP001249851"/>
    </source>
</evidence>
<proteinExistence type="predicted"/>
<evidence type="ECO:0000313" key="3">
    <source>
        <dbReference type="EMBL" id="KAK2563892.1"/>
    </source>
</evidence>
<comment type="caution">
    <text evidence="3">The sequence shown here is derived from an EMBL/GenBank/DDBJ whole genome shotgun (WGS) entry which is preliminary data.</text>
</comment>
<feature type="region of interest" description="Disordered" evidence="1">
    <location>
        <begin position="1"/>
        <end position="27"/>
    </location>
</feature>
<dbReference type="AlphaFoldDB" id="A0AAD9QMC5"/>
<organism evidence="3 4">
    <name type="scientific">Acropora cervicornis</name>
    <name type="common">Staghorn coral</name>
    <dbReference type="NCBI Taxonomy" id="6130"/>
    <lineage>
        <taxon>Eukaryota</taxon>
        <taxon>Metazoa</taxon>
        <taxon>Cnidaria</taxon>
        <taxon>Anthozoa</taxon>
        <taxon>Hexacorallia</taxon>
        <taxon>Scleractinia</taxon>
        <taxon>Astrocoeniina</taxon>
        <taxon>Acroporidae</taxon>
        <taxon>Acropora</taxon>
    </lineage>
</organism>
<reference evidence="3" key="1">
    <citation type="journal article" date="2023" name="G3 (Bethesda)">
        <title>Whole genome assembly and annotation of the endangered Caribbean coral Acropora cervicornis.</title>
        <authorList>
            <person name="Selwyn J.D."/>
            <person name="Vollmer S.V."/>
        </authorList>
    </citation>
    <scope>NUCLEOTIDE SEQUENCE</scope>
    <source>
        <strain evidence="3">K2</strain>
    </source>
</reference>
<protein>
    <submittedName>
        <fullName evidence="3">Uncharacterized protein</fullName>
    </submittedName>
</protein>
<keyword evidence="2" id="KW-1133">Transmembrane helix</keyword>
<evidence type="ECO:0000256" key="2">
    <source>
        <dbReference type="SAM" id="Phobius"/>
    </source>
</evidence>
<name>A0AAD9QMC5_ACRCE</name>